<feature type="transmembrane region" description="Helical" evidence="1">
    <location>
        <begin position="76"/>
        <end position="98"/>
    </location>
</feature>
<gene>
    <name evidence="2" type="ORF">DFP97_10828</name>
</gene>
<sequence>MNRYLKLFHMEVHRFRWMLAILMGITAACQISALIWTLTKELYRRREPVPQDIGNTFQVSAPEQLTFEWAMANNQLLFILPILICISVLALYIFFIWYRDWIGRHTFIYRLLVLPTARRNLYLAKISAFLLFVFGFVSFQLVLMPILNVIFKLIVPADQRADSHIVDAISRNLALVELIPRQFEQFLYYYGMGTIAVLAIFTAILLERSYRRLGILYGVLYLSGCVLAVMSPSLLFDSRHPYLYPNELYAAELIMFVFVLCISVWLGIRLLAKKITV</sequence>
<evidence type="ECO:0000256" key="1">
    <source>
        <dbReference type="SAM" id="Phobius"/>
    </source>
</evidence>
<feature type="transmembrane region" description="Helical" evidence="1">
    <location>
        <begin position="213"/>
        <end position="236"/>
    </location>
</feature>
<name>A0A368W5M3_9BACL</name>
<dbReference type="RefSeq" id="WP_114380696.1">
    <property type="nucleotide sequence ID" value="NZ_QPJD01000008.1"/>
</dbReference>
<proteinExistence type="predicted"/>
<comment type="caution">
    <text evidence="2">The sequence shown here is derived from an EMBL/GenBank/DDBJ whole genome shotgun (WGS) entry which is preliminary data.</text>
</comment>
<evidence type="ECO:0008006" key="4">
    <source>
        <dbReference type="Google" id="ProtNLM"/>
    </source>
</evidence>
<feature type="transmembrane region" description="Helical" evidence="1">
    <location>
        <begin position="20"/>
        <end position="39"/>
    </location>
</feature>
<feature type="transmembrane region" description="Helical" evidence="1">
    <location>
        <begin position="248"/>
        <end position="272"/>
    </location>
</feature>
<dbReference type="OrthoDB" id="1751619at2"/>
<keyword evidence="3" id="KW-1185">Reference proteome</keyword>
<feature type="transmembrane region" description="Helical" evidence="1">
    <location>
        <begin position="128"/>
        <end position="151"/>
    </location>
</feature>
<dbReference type="Proteomes" id="UP000252415">
    <property type="component" value="Unassembled WGS sequence"/>
</dbReference>
<keyword evidence="1" id="KW-0812">Transmembrane</keyword>
<feature type="transmembrane region" description="Helical" evidence="1">
    <location>
        <begin position="187"/>
        <end position="206"/>
    </location>
</feature>
<accession>A0A368W5M3</accession>
<evidence type="ECO:0000313" key="2">
    <source>
        <dbReference type="EMBL" id="RCW47414.1"/>
    </source>
</evidence>
<dbReference type="EMBL" id="QPJD01000008">
    <property type="protein sequence ID" value="RCW47414.1"/>
    <property type="molecule type" value="Genomic_DNA"/>
</dbReference>
<keyword evidence="1" id="KW-1133">Transmembrane helix</keyword>
<evidence type="ECO:0000313" key="3">
    <source>
        <dbReference type="Proteomes" id="UP000252415"/>
    </source>
</evidence>
<dbReference type="PROSITE" id="PS51257">
    <property type="entry name" value="PROKAR_LIPOPROTEIN"/>
    <property type="match status" value="1"/>
</dbReference>
<organism evidence="2 3">
    <name type="scientific">Paenibacillus prosopidis</name>
    <dbReference type="NCBI Taxonomy" id="630520"/>
    <lineage>
        <taxon>Bacteria</taxon>
        <taxon>Bacillati</taxon>
        <taxon>Bacillota</taxon>
        <taxon>Bacilli</taxon>
        <taxon>Bacillales</taxon>
        <taxon>Paenibacillaceae</taxon>
        <taxon>Paenibacillus</taxon>
    </lineage>
</organism>
<dbReference type="AlphaFoldDB" id="A0A368W5M3"/>
<keyword evidence="1" id="KW-0472">Membrane</keyword>
<reference evidence="2 3" key="1">
    <citation type="submission" date="2018-07" db="EMBL/GenBank/DDBJ databases">
        <title>Genomic Encyclopedia of Type Strains, Phase III (KMG-III): the genomes of soil and plant-associated and newly described type strains.</title>
        <authorList>
            <person name="Whitman W."/>
        </authorList>
    </citation>
    <scope>NUCLEOTIDE SEQUENCE [LARGE SCALE GENOMIC DNA]</scope>
    <source>
        <strain evidence="2 3">CECT 7506</strain>
    </source>
</reference>
<protein>
    <recommendedName>
        <fullName evidence="4">ABC-2 family transporter</fullName>
    </recommendedName>
</protein>